<dbReference type="Proteomes" id="UP000186817">
    <property type="component" value="Unassembled WGS sequence"/>
</dbReference>
<feature type="compositionally biased region" description="Low complexity" evidence="1">
    <location>
        <begin position="444"/>
        <end position="455"/>
    </location>
</feature>
<dbReference type="AlphaFoldDB" id="A0A1Q9ER09"/>
<proteinExistence type="predicted"/>
<evidence type="ECO:0000256" key="1">
    <source>
        <dbReference type="SAM" id="MobiDB-lite"/>
    </source>
</evidence>
<evidence type="ECO:0000313" key="2">
    <source>
        <dbReference type="EMBL" id="OLQ09831.1"/>
    </source>
</evidence>
<accession>A0A1Q9ER09</accession>
<dbReference type="GO" id="GO:0020037">
    <property type="term" value="F:heme binding"/>
    <property type="evidence" value="ECO:0007669"/>
    <property type="project" value="InterPro"/>
</dbReference>
<feature type="compositionally biased region" description="Low complexity" evidence="1">
    <location>
        <begin position="462"/>
        <end position="478"/>
    </location>
</feature>
<sequence length="773" mass="86485">MTFPLHNSTASEVQLSLFPYLEVSYDRKKDDAAATLQYLSTRAGLSGVVVGVVKEVGLRLFGLQVTMKEQPCARCFRKDAEDKRATAWHVSWVKVAVPQDKKEQPTPRMSFAALHWAMIDFGKLLSNFDLLSATCASEVGCTAVEANETLQKLDQVRSGPEAMQDVLLRGTPARHVAAAWCDSTLAACRDFWSSSTGDGRHYALSQDAQAVDVFVSHSWSPPDDWEDRMGQGVDYSEIKSTTLAVMAKDYAQEHRTLADWGNTSFWIDKACIHQDIPELKSLGIGLLEKFLEKCDTMCVIFTWTYLERLWCVYEWACVLVSKPPHKVFLQTELFVKEETLPLYLDAVRHFSLKQTKCFAEEDRKVLEAKIDADYVSTEAFETLVQATVVALMARSMAFRAGRSPHLHKTFFQPWISLARELGFVDLAGALECCRCSDWRKMTSLNSTSSQNSTMSVRRHGSQKSTSSKPSSPSHSLSGMAHKLRGLLSPTSTQQSADESFQMLFSPRSEAAHPSKPKALEDSSPKKAEMMGRSMGVNSLEYTQIVSDWFDLDVAPVLEDLLKVSPQGCSVCRFRQPRSDNVRSSRLCPRLKSWMMLAVSRKAESWDLMCGTAFYHDVAADDDDDDDEACTTTADYDADYLIDDDLRDKADYRDHATEKYNGQKRSRLTDLLAKTLVGKEGRHRPVSAAVIATEPLKMTIEPQAVTTRHLSSFNWKGTSEGQCEACKAGPEPDFQNSILAVVDAVRELVRDYTVHAIGGVRCDRFWDGRADKDA</sequence>
<organism evidence="2 3">
    <name type="scientific">Symbiodinium microadriaticum</name>
    <name type="common">Dinoflagellate</name>
    <name type="synonym">Zooxanthella microadriatica</name>
    <dbReference type="NCBI Taxonomy" id="2951"/>
    <lineage>
        <taxon>Eukaryota</taxon>
        <taxon>Sar</taxon>
        <taxon>Alveolata</taxon>
        <taxon>Dinophyceae</taxon>
        <taxon>Suessiales</taxon>
        <taxon>Symbiodiniaceae</taxon>
        <taxon>Symbiodinium</taxon>
    </lineage>
</organism>
<comment type="caution">
    <text evidence="2">The sequence shown here is derived from an EMBL/GenBank/DDBJ whole genome shotgun (WGS) entry which is preliminary data.</text>
</comment>
<dbReference type="InterPro" id="IPR038158">
    <property type="entry name" value="H-NOX_domain_sf"/>
</dbReference>
<feature type="region of interest" description="Disordered" evidence="1">
    <location>
        <begin position="444"/>
        <end position="478"/>
    </location>
</feature>
<keyword evidence="3" id="KW-1185">Reference proteome</keyword>
<dbReference type="Gene3D" id="3.90.1520.10">
    <property type="entry name" value="H-NOX domain"/>
    <property type="match status" value="1"/>
</dbReference>
<protein>
    <submittedName>
        <fullName evidence="2">Uncharacterized protein</fullName>
    </submittedName>
</protein>
<gene>
    <name evidence="2" type="ORF">AK812_SmicGene6519</name>
</gene>
<dbReference type="OrthoDB" id="430688at2759"/>
<evidence type="ECO:0000313" key="3">
    <source>
        <dbReference type="Proteomes" id="UP000186817"/>
    </source>
</evidence>
<reference evidence="2 3" key="1">
    <citation type="submission" date="2016-02" db="EMBL/GenBank/DDBJ databases">
        <title>Genome analysis of coral dinoflagellate symbionts highlights evolutionary adaptations to a symbiotic lifestyle.</title>
        <authorList>
            <person name="Aranda M."/>
            <person name="Li Y."/>
            <person name="Liew Y.J."/>
            <person name="Baumgarten S."/>
            <person name="Simakov O."/>
            <person name="Wilson M."/>
            <person name="Piel J."/>
            <person name="Ashoor H."/>
            <person name="Bougouffa S."/>
            <person name="Bajic V.B."/>
            <person name="Ryu T."/>
            <person name="Ravasi T."/>
            <person name="Bayer T."/>
            <person name="Micklem G."/>
            <person name="Kim H."/>
            <person name="Bhak J."/>
            <person name="Lajeunesse T.C."/>
            <person name="Voolstra C.R."/>
        </authorList>
    </citation>
    <scope>NUCLEOTIDE SEQUENCE [LARGE SCALE GENOMIC DNA]</scope>
    <source>
        <strain evidence="2 3">CCMP2467</strain>
    </source>
</reference>
<dbReference type="EMBL" id="LSRX01000089">
    <property type="protein sequence ID" value="OLQ09831.1"/>
    <property type="molecule type" value="Genomic_DNA"/>
</dbReference>
<name>A0A1Q9ER09_SYMMI</name>